<dbReference type="AlphaFoldDB" id="A0A383VRY0"/>
<dbReference type="GO" id="GO:0003729">
    <property type="term" value="F:mRNA binding"/>
    <property type="evidence" value="ECO:0007669"/>
    <property type="project" value="TreeGrafter"/>
</dbReference>
<evidence type="ECO:0000259" key="4">
    <source>
        <dbReference type="PROSITE" id="PS50126"/>
    </source>
</evidence>
<keyword evidence="3" id="KW-0687">Ribonucleoprotein</keyword>
<dbReference type="SUPFAM" id="SSF50249">
    <property type="entry name" value="Nucleic acid-binding proteins"/>
    <property type="match status" value="3"/>
</dbReference>
<dbReference type="Gene3D" id="2.40.50.140">
    <property type="entry name" value="Nucleic acid-binding proteins"/>
    <property type="match status" value="3"/>
</dbReference>
<dbReference type="Pfam" id="PF00575">
    <property type="entry name" value="S1"/>
    <property type="match status" value="3"/>
</dbReference>
<dbReference type="InterPro" id="IPR050437">
    <property type="entry name" value="Ribos_protein_bS1-like"/>
</dbReference>
<organism evidence="5 6">
    <name type="scientific">Tetradesmus obliquus</name>
    <name type="common">Green alga</name>
    <name type="synonym">Acutodesmus obliquus</name>
    <dbReference type="NCBI Taxonomy" id="3088"/>
    <lineage>
        <taxon>Eukaryota</taxon>
        <taxon>Viridiplantae</taxon>
        <taxon>Chlorophyta</taxon>
        <taxon>core chlorophytes</taxon>
        <taxon>Chlorophyceae</taxon>
        <taxon>CS clade</taxon>
        <taxon>Sphaeropleales</taxon>
        <taxon>Scenedesmaceae</taxon>
        <taxon>Tetradesmus</taxon>
    </lineage>
</organism>
<dbReference type="InterPro" id="IPR012340">
    <property type="entry name" value="NA-bd_OB-fold"/>
</dbReference>
<evidence type="ECO:0000256" key="3">
    <source>
        <dbReference type="ARBA" id="ARBA00023274"/>
    </source>
</evidence>
<dbReference type="CDD" id="cd05687">
    <property type="entry name" value="S1_RPS1_repeat_ec1_hs1"/>
    <property type="match status" value="1"/>
</dbReference>
<protein>
    <recommendedName>
        <fullName evidence="4">S1 motif domain-containing protein</fullName>
    </recommendedName>
</protein>
<evidence type="ECO:0000313" key="6">
    <source>
        <dbReference type="Proteomes" id="UP000256970"/>
    </source>
</evidence>
<evidence type="ECO:0000256" key="1">
    <source>
        <dbReference type="ARBA" id="ARBA00006767"/>
    </source>
</evidence>
<dbReference type="GO" id="GO:0006412">
    <property type="term" value="P:translation"/>
    <property type="evidence" value="ECO:0007669"/>
    <property type="project" value="TreeGrafter"/>
</dbReference>
<dbReference type="PANTHER" id="PTHR10724:SF7">
    <property type="entry name" value="SMALL RIBOSOMAL SUBUNIT PROTEIN BS1C"/>
    <property type="match status" value="1"/>
</dbReference>
<keyword evidence="6" id="KW-1185">Reference proteome</keyword>
<evidence type="ECO:0000313" key="5">
    <source>
        <dbReference type="EMBL" id="SZX67663.1"/>
    </source>
</evidence>
<feature type="domain" description="S1 motif" evidence="4">
    <location>
        <begin position="131"/>
        <end position="200"/>
    </location>
</feature>
<dbReference type="CDD" id="cd04465">
    <property type="entry name" value="S1_RPS1_repeat_ec2_hs2"/>
    <property type="match status" value="1"/>
</dbReference>
<proteinExistence type="inferred from homology"/>
<feature type="domain" description="S1 motif" evidence="4">
    <location>
        <begin position="218"/>
        <end position="285"/>
    </location>
</feature>
<reference evidence="5 6" key="1">
    <citation type="submission" date="2016-10" db="EMBL/GenBank/DDBJ databases">
        <authorList>
            <person name="Cai Z."/>
        </authorList>
    </citation>
    <scope>NUCLEOTIDE SEQUENCE [LARGE SCALE GENOMIC DNA]</scope>
</reference>
<dbReference type="PANTHER" id="PTHR10724">
    <property type="entry name" value="30S RIBOSOMAL PROTEIN S1"/>
    <property type="match status" value="1"/>
</dbReference>
<feature type="domain" description="S1 motif" evidence="4">
    <location>
        <begin position="299"/>
        <end position="388"/>
    </location>
</feature>
<dbReference type="PROSITE" id="PS50126">
    <property type="entry name" value="S1"/>
    <property type="match status" value="3"/>
</dbReference>
<dbReference type="GO" id="GO:0003735">
    <property type="term" value="F:structural constituent of ribosome"/>
    <property type="evidence" value="ECO:0007669"/>
    <property type="project" value="TreeGrafter"/>
</dbReference>
<sequence>MALLSRRHLLCGARTTSTPVLRSSLPNRRHIGRVAAIEEQETTYQPELSNAAVSSPQPDVAEKNYKIEELDAAQEELLSWMLFWDGAAQEKDLDEMQDYEELADQAQFDEAFEVEVEDMLEAASETNLRPGQKVLGTVYEVDEDGAYVEIGAKSAGFVPLSECSLARLKSPLEVLRPGMVREFIVAEEEDEYGEIILSLAAIEAETFWHRIKSMQVDDVPVYVTVTAATRGGLLVQYNHLEGFIPASHLGQTLNSENMEDYVGYELPAKFLEVDEEEERLVFSHRRASSDADMQNFRVGDVVTGVVTSVKVYGAFLDIGGAMGLLHISQITHERLTTVEQVLQVGAAAVMGGGRGVGRGCDAANVGDKLKVMILSMDLDKGRVTLSTKKLEKEPGDMLRDPQLVFEGAEAMAESFRTRIANAEQGQYVSDDPDLMAAEQGFVTDPAAAPGQPIDPAAQQQYAFDVNP</sequence>
<gene>
    <name evidence="5" type="ORF">BQ4739_LOCUS8035</name>
</gene>
<name>A0A383VRY0_TETOB</name>
<accession>A0A383VRY0</accession>
<dbReference type="SMART" id="SM00316">
    <property type="entry name" value="S1"/>
    <property type="match status" value="3"/>
</dbReference>
<dbReference type="STRING" id="3088.A0A383VRY0"/>
<keyword evidence="2" id="KW-0689">Ribosomal protein</keyword>
<dbReference type="InterPro" id="IPR003029">
    <property type="entry name" value="S1_domain"/>
</dbReference>
<comment type="similarity">
    <text evidence="1">Belongs to the bacterial ribosomal protein bS1 family.</text>
</comment>
<dbReference type="EMBL" id="FNXT01000807">
    <property type="protein sequence ID" value="SZX67663.1"/>
    <property type="molecule type" value="Genomic_DNA"/>
</dbReference>
<dbReference type="Proteomes" id="UP000256970">
    <property type="component" value="Unassembled WGS sequence"/>
</dbReference>
<evidence type="ECO:0000256" key="2">
    <source>
        <dbReference type="ARBA" id="ARBA00022980"/>
    </source>
</evidence>